<gene>
    <name evidence="2" type="ORF">RRG08_041848</name>
</gene>
<evidence type="ECO:0000313" key="2">
    <source>
        <dbReference type="EMBL" id="KAK3728663.1"/>
    </source>
</evidence>
<feature type="transmembrane region" description="Helical" evidence="1">
    <location>
        <begin position="220"/>
        <end position="244"/>
    </location>
</feature>
<keyword evidence="1" id="KW-0472">Membrane</keyword>
<keyword evidence="3" id="KW-1185">Reference proteome</keyword>
<comment type="caution">
    <text evidence="2">The sequence shown here is derived from an EMBL/GenBank/DDBJ whole genome shotgun (WGS) entry which is preliminary data.</text>
</comment>
<feature type="transmembrane region" description="Helical" evidence="1">
    <location>
        <begin position="194"/>
        <end position="214"/>
    </location>
</feature>
<keyword evidence="1" id="KW-0812">Transmembrane</keyword>
<keyword evidence="1" id="KW-1133">Transmembrane helix</keyword>
<accession>A0AAE0Y0E6</accession>
<feature type="transmembrane region" description="Helical" evidence="1">
    <location>
        <begin position="69"/>
        <end position="89"/>
    </location>
</feature>
<name>A0AAE0Y0E6_9GAST</name>
<dbReference type="Proteomes" id="UP001283361">
    <property type="component" value="Unassembled WGS sequence"/>
</dbReference>
<reference evidence="2" key="1">
    <citation type="journal article" date="2023" name="G3 (Bethesda)">
        <title>A reference genome for the long-term kleptoplast-retaining sea slug Elysia crispata morphotype clarki.</title>
        <authorList>
            <person name="Eastman K.E."/>
            <person name="Pendleton A.L."/>
            <person name="Shaikh M.A."/>
            <person name="Suttiyut T."/>
            <person name="Ogas R."/>
            <person name="Tomko P."/>
            <person name="Gavelis G."/>
            <person name="Widhalm J.R."/>
            <person name="Wisecaver J.H."/>
        </authorList>
    </citation>
    <scope>NUCLEOTIDE SEQUENCE</scope>
    <source>
        <strain evidence="2">ECLA1</strain>
    </source>
</reference>
<proteinExistence type="predicted"/>
<dbReference type="AlphaFoldDB" id="A0AAE0Y0E6"/>
<evidence type="ECO:0000313" key="3">
    <source>
        <dbReference type="Proteomes" id="UP001283361"/>
    </source>
</evidence>
<evidence type="ECO:0000256" key="1">
    <source>
        <dbReference type="SAM" id="Phobius"/>
    </source>
</evidence>
<protein>
    <submittedName>
        <fullName evidence="2">Uncharacterized protein</fullName>
    </submittedName>
</protein>
<sequence length="307" mass="35035">MLKKDVAMPFINWIRKSLGISKTILPGAQERDLLFDNAVSKDALNKAREDLIDIILSRVLLHSSRIRKLLLVLLLVLFLLPLLSLLRFITLNNQEETSACDVRSVDLKLEQVVKRVQEMEKHLAELKIIDQMKSQKLEEINHKGIYDVSKIRQEMAEQFKEMRERLLTETADLTEDMRKNITGRILVWDMIKSLPLSLPLIMVLTLLVLLLTPVPLPVPWAGLLAALLVALLILQLLLLLVLLVNCYHRKLSSVPDFDTSLHHESQFSPSASRLQLKLLRLSVQLDILNKMLMASTDRLNLGLSVLL</sequence>
<organism evidence="2 3">
    <name type="scientific">Elysia crispata</name>
    <name type="common">lettuce slug</name>
    <dbReference type="NCBI Taxonomy" id="231223"/>
    <lineage>
        <taxon>Eukaryota</taxon>
        <taxon>Metazoa</taxon>
        <taxon>Spiralia</taxon>
        <taxon>Lophotrochozoa</taxon>
        <taxon>Mollusca</taxon>
        <taxon>Gastropoda</taxon>
        <taxon>Heterobranchia</taxon>
        <taxon>Euthyneura</taxon>
        <taxon>Panpulmonata</taxon>
        <taxon>Sacoglossa</taxon>
        <taxon>Placobranchoidea</taxon>
        <taxon>Plakobranchidae</taxon>
        <taxon>Elysia</taxon>
    </lineage>
</organism>
<dbReference type="EMBL" id="JAWDGP010007174">
    <property type="protein sequence ID" value="KAK3728663.1"/>
    <property type="molecule type" value="Genomic_DNA"/>
</dbReference>